<dbReference type="Proteomes" id="UP001159427">
    <property type="component" value="Unassembled WGS sequence"/>
</dbReference>
<dbReference type="EMBL" id="CALNXI010006569">
    <property type="protein sequence ID" value="CAH3199117.1"/>
    <property type="molecule type" value="Genomic_DNA"/>
</dbReference>
<name>A0ABN8T4E7_9CNID</name>
<dbReference type="PANTHER" id="PTHR12732">
    <property type="entry name" value="UNCHARACTERIZED PROTEASOME COMPONENT REGION PCI-CONTAINING"/>
    <property type="match status" value="1"/>
</dbReference>
<dbReference type="PANTHER" id="PTHR12732:SF0">
    <property type="entry name" value="PCI DOMAIN-CONTAINING PROTEIN 2"/>
    <property type="match status" value="1"/>
</dbReference>
<feature type="non-terminal residue" evidence="1">
    <location>
        <position position="63"/>
    </location>
</feature>
<protein>
    <submittedName>
        <fullName evidence="1">Uncharacterized protein</fullName>
    </submittedName>
</protein>
<evidence type="ECO:0000313" key="1">
    <source>
        <dbReference type="EMBL" id="CAH3199117.1"/>
    </source>
</evidence>
<comment type="caution">
    <text evidence="1">The sequence shown here is derived from an EMBL/GenBank/DDBJ whole genome shotgun (WGS) entry which is preliminary data.</text>
</comment>
<accession>A0ABN8T4E7</accession>
<dbReference type="InterPro" id="IPR045114">
    <property type="entry name" value="Csn12-like"/>
</dbReference>
<evidence type="ECO:0000313" key="2">
    <source>
        <dbReference type="Proteomes" id="UP001159427"/>
    </source>
</evidence>
<organism evidence="1 2">
    <name type="scientific">Porites evermanni</name>
    <dbReference type="NCBI Taxonomy" id="104178"/>
    <lineage>
        <taxon>Eukaryota</taxon>
        <taxon>Metazoa</taxon>
        <taxon>Cnidaria</taxon>
        <taxon>Anthozoa</taxon>
        <taxon>Hexacorallia</taxon>
        <taxon>Scleractinia</taxon>
        <taxon>Fungiina</taxon>
        <taxon>Poritidae</taxon>
        <taxon>Porites</taxon>
    </lineage>
</organism>
<proteinExistence type="predicted"/>
<reference evidence="1 2" key="1">
    <citation type="submission" date="2022-05" db="EMBL/GenBank/DDBJ databases">
        <authorList>
            <consortium name="Genoscope - CEA"/>
            <person name="William W."/>
        </authorList>
    </citation>
    <scope>NUCLEOTIDE SEQUENCE [LARGE SCALE GENOMIC DNA]</scope>
</reference>
<gene>
    <name evidence="1" type="ORF">PEVE_00038530</name>
</gene>
<keyword evidence="2" id="KW-1185">Reference proteome</keyword>
<sequence>MGNLALLNETLDRQQVFFIQCGVYLILEKLKIITYRNLFKKVSLLLKTHQLPLDAYVVALKGM</sequence>